<dbReference type="InterPro" id="IPR050154">
    <property type="entry name" value="UbiB_kinase"/>
</dbReference>
<feature type="binding site" evidence="13">
    <location>
        <begin position="126"/>
        <end position="134"/>
    </location>
    <ligand>
        <name>ATP</name>
        <dbReference type="ChEBI" id="CHEBI:30616"/>
    </ligand>
</feature>
<dbReference type="PANTHER" id="PTHR10566:SF113">
    <property type="entry name" value="PROTEIN ACTIVITY OF BC1 COMPLEX KINASE 7, CHLOROPLASTIC"/>
    <property type="match status" value="1"/>
</dbReference>
<keyword evidence="9 13" id="KW-0418">Kinase</keyword>
<proteinExistence type="inferred from homology"/>
<evidence type="ECO:0000256" key="10">
    <source>
        <dbReference type="ARBA" id="ARBA00022840"/>
    </source>
</evidence>
<protein>
    <recommendedName>
        <fullName evidence="13">Probable protein kinase UbiB</fullName>
        <ecNumber evidence="13">2.7.-.-</ecNumber>
    </recommendedName>
    <alternativeName>
        <fullName evidence="13">Ubiquinone biosynthesis protein UbiB</fullName>
    </alternativeName>
</protein>
<feature type="active site" description="Proton acceptor" evidence="13">
    <location>
        <position position="283"/>
    </location>
</feature>
<keyword evidence="4" id="KW-0997">Cell inner membrane</keyword>
<gene>
    <name evidence="13 15" type="primary">ubiB</name>
    <name evidence="15" type="ORF">HCU74_18945</name>
</gene>
<evidence type="ECO:0000256" key="13">
    <source>
        <dbReference type="HAMAP-Rule" id="MF_00414"/>
    </source>
</evidence>
<keyword evidence="8 13" id="KW-0547">Nucleotide-binding</keyword>
<keyword evidence="5 13" id="KW-0808">Transferase</keyword>
<evidence type="ECO:0000313" key="16">
    <source>
        <dbReference type="Proteomes" id="UP000765845"/>
    </source>
</evidence>
<dbReference type="EMBL" id="JAAWWK010000008">
    <property type="protein sequence ID" value="NKI19488.1"/>
    <property type="molecule type" value="Genomic_DNA"/>
</dbReference>
<dbReference type="InterPro" id="IPR045308">
    <property type="entry name" value="UbiB_bact"/>
</dbReference>
<dbReference type="EC" id="2.7.-.-" evidence="13"/>
<evidence type="ECO:0000256" key="4">
    <source>
        <dbReference type="ARBA" id="ARBA00022519"/>
    </source>
</evidence>
<keyword evidence="7 13" id="KW-0812">Transmembrane</keyword>
<feature type="binding site" evidence="13">
    <location>
        <position position="148"/>
    </location>
    <ligand>
        <name>ATP</name>
        <dbReference type="ChEBI" id="CHEBI:30616"/>
    </ligand>
</feature>
<evidence type="ECO:0000259" key="14">
    <source>
        <dbReference type="Pfam" id="PF03109"/>
    </source>
</evidence>
<feature type="domain" description="ABC1 atypical kinase-like" evidence="14">
    <location>
        <begin position="90"/>
        <end position="339"/>
    </location>
</feature>
<evidence type="ECO:0000256" key="2">
    <source>
        <dbReference type="ARBA" id="ARBA00009670"/>
    </source>
</evidence>
<keyword evidence="3 13" id="KW-1003">Cell membrane</keyword>
<comment type="function">
    <text evidence="13">Is probably a protein kinase regulator of UbiI activity which is involved in aerobic coenzyme Q (ubiquinone) biosynthesis.</text>
</comment>
<evidence type="ECO:0000256" key="3">
    <source>
        <dbReference type="ARBA" id="ARBA00022475"/>
    </source>
</evidence>
<keyword evidence="10 13" id="KW-0067">ATP-binding</keyword>
<dbReference type="NCBIfam" id="NF003404">
    <property type="entry name" value="PRK04750.1"/>
    <property type="match status" value="1"/>
</dbReference>
<organism evidence="15 16">
    <name type="scientific">Spongiibacter thalassae</name>
    <dbReference type="NCBI Taxonomy" id="2721624"/>
    <lineage>
        <taxon>Bacteria</taxon>
        <taxon>Pseudomonadati</taxon>
        <taxon>Pseudomonadota</taxon>
        <taxon>Gammaproteobacteria</taxon>
        <taxon>Cellvibrionales</taxon>
        <taxon>Spongiibacteraceae</taxon>
        <taxon>Spongiibacter</taxon>
    </lineage>
</organism>
<reference evidence="15 16" key="1">
    <citation type="submission" date="2020-04" db="EMBL/GenBank/DDBJ databases">
        <authorList>
            <person name="Yoon J."/>
        </authorList>
    </citation>
    <scope>NUCLEOTIDE SEQUENCE [LARGE SCALE GENOMIC DNA]</scope>
    <source>
        <strain evidence="15 16">KMU-166</strain>
    </source>
</reference>
<dbReference type="InterPro" id="IPR011009">
    <property type="entry name" value="Kinase-like_dom_sf"/>
</dbReference>
<accession>A0ABX1GM71</accession>
<dbReference type="RefSeq" id="WP_168452000.1">
    <property type="nucleotide sequence ID" value="NZ_JAAWWK010000008.1"/>
</dbReference>
<keyword evidence="12 13" id="KW-0472">Membrane</keyword>
<keyword evidence="11 13" id="KW-1133">Transmembrane helix</keyword>
<comment type="similarity">
    <text evidence="13">Belongs to the ABC1 family. UbiB subfamily.</text>
</comment>
<dbReference type="NCBIfam" id="TIGR01982">
    <property type="entry name" value="UbiB"/>
    <property type="match status" value="1"/>
</dbReference>
<dbReference type="CDD" id="cd13972">
    <property type="entry name" value="UbiB"/>
    <property type="match status" value="1"/>
</dbReference>
<evidence type="ECO:0000256" key="1">
    <source>
        <dbReference type="ARBA" id="ARBA00005020"/>
    </source>
</evidence>
<dbReference type="Proteomes" id="UP000765845">
    <property type="component" value="Unassembled WGS sequence"/>
</dbReference>
<dbReference type="HAMAP" id="MF_00414">
    <property type="entry name" value="UbiB"/>
    <property type="match status" value="1"/>
</dbReference>
<sequence length="543" mass="62567">MGLRRLFAILIIVCRYRVDLLIPQERLPLQVRLFLRFGPWRLFPAPDISRGERLRLALEALGPIFIKFGQILSTRRDLLPDDIADELAHLQDRVPPFPSEQAVAQIEKALGRPVDEIFDNFDRQALASASIAQVHTATLKSGDKVVVKVVRPGIERTISDDVRLMAKIAELVERHLPDGRRLRPVEVVEDYQHTIYDELDLQREGANTSQLRRNFANSDILYVPEVYWDYTRRNVLVMERIHGIPVTDVERLRRDGTDMKKLAERGVEIFFTQVFRDSFFHADMHPGNIFIAEERPLSPQYIAIDCAIIGSLSDFDQYYLARNLLAIFQRNYREVAELHVECGWVPAHTKVHEFEAAIRSVSEPIFEKPLADISFGQLLLYLFQTARRFDMEVQPSLVLLQKTLLNIEGLGRQLYPQLDLWSTAMPFLEQWVRDRYSPQTMLRRVSHRLPGLLEQLPHLPESLLERGQLPQRGESEATRELFARFDAENRARERRSRNQRLAILALIAAALFTDPAISASLNELPPISIGLGLAAIYFFIRAR</sequence>
<comment type="caution">
    <text evidence="15">The sequence shown here is derived from an EMBL/GenBank/DDBJ whole genome shotgun (WGS) entry which is preliminary data.</text>
</comment>
<comment type="pathway">
    <text evidence="1 13">Cofactor biosynthesis; ubiquinone biosynthesis [regulation].</text>
</comment>
<keyword evidence="15" id="KW-0830">Ubiquinone</keyword>
<dbReference type="Pfam" id="PF03109">
    <property type="entry name" value="ABC1"/>
    <property type="match status" value="1"/>
</dbReference>
<evidence type="ECO:0000313" key="15">
    <source>
        <dbReference type="EMBL" id="NKI19488.1"/>
    </source>
</evidence>
<evidence type="ECO:0000256" key="6">
    <source>
        <dbReference type="ARBA" id="ARBA00022688"/>
    </source>
</evidence>
<evidence type="ECO:0000256" key="7">
    <source>
        <dbReference type="ARBA" id="ARBA00022692"/>
    </source>
</evidence>
<comment type="similarity">
    <text evidence="2">Belongs to the protein kinase superfamily. ADCK protein kinase family.</text>
</comment>
<evidence type="ECO:0000256" key="12">
    <source>
        <dbReference type="ARBA" id="ARBA00023136"/>
    </source>
</evidence>
<keyword evidence="16" id="KW-1185">Reference proteome</keyword>
<name>A0ABX1GM71_9GAMM</name>
<dbReference type="InterPro" id="IPR010232">
    <property type="entry name" value="UbiB"/>
</dbReference>
<evidence type="ECO:0000256" key="9">
    <source>
        <dbReference type="ARBA" id="ARBA00022777"/>
    </source>
</evidence>
<evidence type="ECO:0000256" key="5">
    <source>
        <dbReference type="ARBA" id="ARBA00022679"/>
    </source>
</evidence>
<dbReference type="SUPFAM" id="SSF56112">
    <property type="entry name" value="Protein kinase-like (PK-like)"/>
    <property type="match status" value="1"/>
</dbReference>
<keyword evidence="6 13" id="KW-0831">Ubiquinone biosynthesis</keyword>
<dbReference type="PANTHER" id="PTHR10566">
    <property type="entry name" value="CHAPERONE-ACTIVITY OF BC1 COMPLEX CABC1 -RELATED"/>
    <property type="match status" value="1"/>
</dbReference>
<dbReference type="InterPro" id="IPR004147">
    <property type="entry name" value="ABC1_dom"/>
</dbReference>
<evidence type="ECO:0000256" key="8">
    <source>
        <dbReference type="ARBA" id="ARBA00022741"/>
    </source>
</evidence>
<evidence type="ECO:0000256" key="11">
    <source>
        <dbReference type="ARBA" id="ARBA00022989"/>
    </source>
</evidence>